<gene>
    <name evidence="5" type="ORF">KME25_03835</name>
</gene>
<evidence type="ECO:0000313" key="5">
    <source>
        <dbReference type="EMBL" id="MBW4543569.1"/>
    </source>
</evidence>
<evidence type="ECO:0000256" key="1">
    <source>
        <dbReference type="ARBA" id="ARBA00006787"/>
    </source>
</evidence>
<keyword evidence="2 4" id="KW-0479">Metal-binding</keyword>
<sequence length="477" mass="52685">MITTSKPVTRRAWANAIAQPAKEFLPTPLPILSGKIPEGLKGSLYRNGPGRLERGGVRVGHWFDGDGAILGVHFIEGGATGLYRYVQTSGYQEEAAVDNFLYGNYGMTAPGPIWNQWLKPIKNAANTSVLVLPDKLLALWEGGNPHALDLQTLETRGTDDLGQLKEESPFSAHPKVDPKTGEIFNFGVAPGLNATLKVYKSDYTGKIIQQNSIPLDGLPLVHDFVMAGQYLVFFVPPVRVNLLPVGVGLSNYSDALKWQPHKATQVIIFDRESLSLVSRSEAESWFQWHFSNGYVDNDGSVVIDFVRYPDFQTNQRLKEVATGKTHTEGKGTLWRSRLNPQTGKVTQLQELLDRGCEFPVVPETLVGQASPYTYLTVHRDGVDMTQEVFGAIARFDNKTDSLVMADLGENRYPSEPLYAADAINPEQGWILTVVYDGNSDTSEVMVFDSNALDDEPVCRLGLPNVIPHSFHGKWKPA</sequence>
<comment type="cofactor">
    <cofactor evidence="4">
        <name>Fe(2+)</name>
        <dbReference type="ChEBI" id="CHEBI:29033"/>
    </cofactor>
    <text evidence="4">Binds 1 Fe(2+) ion per subunit.</text>
</comment>
<name>A0A951U860_9CYAN</name>
<dbReference type="PANTHER" id="PTHR10543:SF139">
    <property type="entry name" value="DIOXYGENASE"/>
    <property type="match status" value="1"/>
</dbReference>
<dbReference type="Pfam" id="PF03055">
    <property type="entry name" value="RPE65"/>
    <property type="match status" value="1"/>
</dbReference>
<reference evidence="5" key="2">
    <citation type="journal article" date="2022" name="Microbiol. Resour. Announc.">
        <title>Metagenome Sequencing to Explore Phylogenomics of Terrestrial Cyanobacteria.</title>
        <authorList>
            <person name="Ward R.D."/>
            <person name="Stajich J.E."/>
            <person name="Johansen J.R."/>
            <person name="Huntemann M."/>
            <person name="Clum A."/>
            <person name="Foster B."/>
            <person name="Foster B."/>
            <person name="Roux S."/>
            <person name="Palaniappan K."/>
            <person name="Varghese N."/>
            <person name="Mukherjee S."/>
            <person name="Reddy T.B.K."/>
            <person name="Daum C."/>
            <person name="Copeland A."/>
            <person name="Chen I.A."/>
            <person name="Ivanova N.N."/>
            <person name="Kyrpides N.C."/>
            <person name="Shapiro N."/>
            <person name="Eloe-Fadrosh E.A."/>
            <person name="Pietrasiak N."/>
        </authorList>
    </citation>
    <scope>NUCLEOTIDE SEQUENCE</scope>
    <source>
        <strain evidence="5">CPER-KK1</strain>
    </source>
</reference>
<dbReference type="GO" id="GO:0046872">
    <property type="term" value="F:metal ion binding"/>
    <property type="evidence" value="ECO:0007669"/>
    <property type="project" value="UniProtKB-KW"/>
</dbReference>
<dbReference type="GO" id="GO:0010436">
    <property type="term" value="F:carotenoid dioxygenase activity"/>
    <property type="evidence" value="ECO:0007669"/>
    <property type="project" value="TreeGrafter"/>
</dbReference>
<dbReference type="AlphaFoldDB" id="A0A951U860"/>
<evidence type="ECO:0000256" key="2">
    <source>
        <dbReference type="ARBA" id="ARBA00022723"/>
    </source>
</evidence>
<dbReference type="GO" id="GO:0016121">
    <property type="term" value="P:carotene catabolic process"/>
    <property type="evidence" value="ECO:0007669"/>
    <property type="project" value="TreeGrafter"/>
</dbReference>
<dbReference type="EMBL" id="JAHHIF010000004">
    <property type="protein sequence ID" value="MBW4543569.1"/>
    <property type="molecule type" value="Genomic_DNA"/>
</dbReference>
<evidence type="ECO:0000256" key="3">
    <source>
        <dbReference type="ARBA" id="ARBA00023004"/>
    </source>
</evidence>
<evidence type="ECO:0000256" key="4">
    <source>
        <dbReference type="PIRSR" id="PIRSR604294-1"/>
    </source>
</evidence>
<dbReference type="Proteomes" id="UP000753908">
    <property type="component" value="Unassembled WGS sequence"/>
</dbReference>
<feature type="binding site" evidence="4">
    <location>
        <position position="471"/>
    </location>
    <ligand>
        <name>Fe cation</name>
        <dbReference type="ChEBI" id="CHEBI:24875"/>
        <note>catalytic</note>
    </ligand>
</feature>
<comment type="similarity">
    <text evidence="1">Belongs to the carotenoid oxygenase family.</text>
</comment>
<organism evidence="5 6">
    <name type="scientific">Symplocastrum torsivum CPER-KK1</name>
    <dbReference type="NCBI Taxonomy" id="450513"/>
    <lineage>
        <taxon>Bacteria</taxon>
        <taxon>Bacillati</taxon>
        <taxon>Cyanobacteriota</taxon>
        <taxon>Cyanophyceae</taxon>
        <taxon>Oscillatoriophycideae</taxon>
        <taxon>Oscillatoriales</taxon>
        <taxon>Microcoleaceae</taxon>
        <taxon>Symplocastrum</taxon>
    </lineage>
</organism>
<keyword evidence="3 4" id="KW-0408">Iron</keyword>
<accession>A0A951U860</accession>
<reference evidence="5" key="1">
    <citation type="submission" date="2021-05" db="EMBL/GenBank/DDBJ databases">
        <authorList>
            <person name="Pietrasiak N."/>
            <person name="Ward R."/>
            <person name="Stajich J.E."/>
            <person name="Kurbessoian T."/>
        </authorList>
    </citation>
    <scope>NUCLEOTIDE SEQUENCE</scope>
    <source>
        <strain evidence="5">CPER-KK1</strain>
    </source>
</reference>
<evidence type="ECO:0000313" key="6">
    <source>
        <dbReference type="Proteomes" id="UP000753908"/>
    </source>
</evidence>
<feature type="binding site" evidence="4">
    <location>
        <position position="173"/>
    </location>
    <ligand>
        <name>Fe cation</name>
        <dbReference type="ChEBI" id="CHEBI:24875"/>
        <note>catalytic</note>
    </ligand>
</feature>
<dbReference type="PANTHER" id="PTHR10543">
    <property type="entry name" value="BETA-CAROTENE DIOXYGENASE"/>
    <property type="match status" value="1"/>
</dbReference>
<dbReference type="InterPro" id="IPR004294">
    <property type="entry name" value="Carotenoid_Oase"/>
</dbReference>
<feature type="binding site" evidence="4">
    <location>
        <position position="222"/>
    </location>
    <ligand>
        <name>Fe cation</name>
        <dbReference type="ChEBI" id="CHEBI:24875"/>
        <note>catalytic</note>
    </ligand>
</feature>
<proteinExistence type="inferred from homology"/>
<comment type="caution">
    <text evidence="5">The sequence shown here is derived from an EMBL/GenBank/DDBJ whole genome shotgun (WGS) entry which is preliminary data.</text>
</comment>
<protein>
    <submittedName>
        <fullName evidence="5">Carotenoid oxygenase family protein</fullName>
    </submittedName>
</protein>
<feature type="binding site" evidence="4">
    <location>
        <position position="289"/>
    </location>
    <ligand>
        <name>Fe cation</name>
        <dbReference type="ChEBI" id="CHEBI:24875"/>
        <note>catalytic</note>
    </ligand>
</feature>